<evidence type="ECO:0000259" key="8">
    <source>
        <dbReference type="PROSITE" id="PS50846"/>
    </source>
</evidence>
<evidence type="ECO:0000256" key="2">
    <source>
        <dbReference type="ARBA" id="ARBA00022723"/>
    </source>
</evidence>
<keyword evidence="1" id="KW-0813">Transport</keyword>
<dbReference type="InterPro" id="IPR006121">
    <property type="entry name" value="HMA_dom"/>
</dbReference>
<dbReference type="InterPro" id="IPR017969">
    <property type="entry name" value="Heavy-metal-associated_CS"/>
</dbReference>
<dbReference type="CDD" id="cd00371">
    <property type="entry name" value="HMA"/>
    <property type="match status" value="1"/>
</dbReference>
<dbReference type="GeneID" id="8501173"/>
<organism evidence="9 10">
    <name type="scientific">Blastomyces gilchristii (strain SLH14081)</name>
    <name type="common">Blastomyces dermatitidis</name>
    <dbReference type="NCBI Taxonomy" id="559298"/>
    <lineage>
        <taxon>Eukaryota</taxon>
        <taxon>Fungi</taxon>
        <taxon>Dikarya</taxon>
        <taxon>Ascomycota</taxon>
        <taxon>Pezizomycotina</taxon>
        <taxon>Eurotiomycetes</taxon>
        <taxon>Eurotiomycetidae</taxon>
        <taxon>Onygenales</taxon>
        <taxon>Ajellomycetaceae</taxon>
        <taxon>Blastomyces</taxon>
    </lineage>
</organism>
<reference evidence="10" key="1">
    <citation type="journal article" date="2015" name="PLoS Genet.">
        <title>The dynamic genome and transcriptome of the human fungal pathogen Blastomyces and close relative Emmonsia.</title>
        <authorList>
            <person name="Munoz J.F."/>
            <person name="Gauthier G.M."/>
            <person name="Desjardins C.A."/>
            <person name="Gallo J.E."/>
            <person name="Holder J."/>
            <person name="Sullivan T.D."/>
            <person name="Marty A.J."/>
            <person name="Carmen J.C."/>
            <person name="Chen Z."/>
            <person name="Ding L."/>
            <person name="Gujja S."/>
            <person name="Magrini V."/>
            <person name="Misas E."/>
            <person name="Mitreva M."/>
            <person name="Priest M."/>
            <person name="Saif S."/>
            <person name="Whiston E.A."/>
            <person name="Young S."/>
            <person name="Zeng Q."/>
            <person name="Goldman W.E."/>
            <person name="Mardis E.R."/>
            <person name="Taylor J.W."/>
            <person name="McEwen J.G."/>
            <person name="Clay O.K."/>
            <person name="Klein B.S."/>
            <person name="Cuomo C.A."/>
        </authorList>
    </citation>
    <scope>NUCLEOTIDE SEQUENCE [LARGE SCALE GENOMIC DNA]</scope>
    <source>
        <strain evidence="10">SLH14081</strain>
    </source>
</reference>
<keyword evidence="3" id="KW-0187">Copper transport</keyword>
<keyword evidence="4" id="KW-0186">Copper</keyword>
<evidence type="ECO:0000256" key="4">
    <source>
        <dbReference type="ARBA" id="ARBA00023008"/>
    </source>
</evidence>
<dbReference type="STRING" id="559298.A0A179V1W1"/>
<evidence type="ECO:0000256" key="6">
    <source>
        <dbReference type="ARBA" id="ARBA00023186"/>
    </source>
</evidence>
<dbReference type="PANTHER" id="PTHR46365">
    <property type="entry name" value="COPPER TRANSPORT PROTEIN ATOX1"/>
    <property type="match status" value="1"/>
</dbReference>
<name>A0A179V1W1_BLAGS</name>
<evidence type="ECO:0000256" key="7">
    <source>
        <dbReference type="ARBA" id="ARBA00038171"/>
    </source>
</evidence>
<dbReference type="KEGG" id="bgh:BDBG_09116"/>
<dbReference type="AlphaFoldDB" id="A0A179V1W1"/>
<accession>A0A179V1W1</accession>
<feature type="domain" description="HMA" evidence="8">
    <location>
        <begin position="5"/>
        <end position="70"/>
    </location>
</feature>
<evidence type="ECO:0000256" key="1">
    <source>
        <dbReference type="ARBA" id="ARBA00022448"/>
    </source>
</evidence>
<evidence type="ECO:0000313" key="10">
    <source>
        <dbReference type="Proteomes" id="UP000002038"/>
    </source>
</evidence>
<comment type="similarity">
    <text evidence="7">Belongs to the ATX1 family.</text>
</comment>
<keyword evidence="2" id="KW-0479">Metal-binding</keyword>
<dbReference type="OrthoDB" id="689350at2759"/>
<dbReference type="EMBL" id="GG657482">
    <property type="protein sequence ID" value="OAT14023.1"/>
    <property type="molecule type" value="Genomic_DNA"/>
</dbReference>
<dbReference type="VEuPathDB" id="FungiDB:BDBG_09116"/>
<dbReference type="Proteomes" id="UP000002038">
    <property type="component" value="Unassembled WGS sequence"/>
</dbReference>
<dbReference type="PROSITE" id="PS01047">
    <property type="entry name" value="HMA_1"/>
    <property type="match status" value="1"/>
</dbReference>
<dbReference type="InterPro" id="IPR051881">
    <property type="entry name" value="Copper_transport_ATOX1-like"/>
</dbReference>
<keyword evidence="6" id="KW-0143">Chaperone</keyword>
<dbReference type="GO" id="GO:0005829">
    <property type="term" value="C:cytosol"/>
    <property type="evidence" value="ECO:0007669"/>
    <property type="project" value="TreeGrafter"/>
</dbReference>
<dbReference type="SUPFAM" id="SSF55008">
    <property type="entry name" value="HMA, heavy metal-associated domain"/>
    <property type="match status" value="1"/>
</dbReference>
<dbReference type="GO" id="GO:0016531">
    <property type="term" value="F:copper chaperone activity"/>
    <property type="evidence" value="ECO:0007669"/>
    <property type="project" value="TreeGrafter"/>
</dbReference>
<evidence type="ECO:0000256" key="3">
    <source>
        <dbReference type="ARBA" id="ARBA00022796"/>
    </source>
</evidence>
<dbReference type="PANTHER" id="PTHR46365:SF1">
    <property type="entry name" value="COPPER TRANSPORT PROTEIN ATOX1"/>
    <property type="match status" value="1"/>
</dbReference>
<keyword evidence="5" id="KW-0406">Ion transport</keyword>
<proteinExistence type="inferred from homology"/>
<dbReference type="GO" id="GO:0006825">
    <property type="term" value="P:copper ion transport"/>
    <property type="evidence" value="ECO:0007669"/>
    <property type="project" value="UniProtKB-KW"/>
</dbReference>
<evidence type="ECO:0000313" key="9">
    <source>
        <dbReference type="EMBL" id="OAT14023.1"/>
    </source>
</evidence>
<dbReference type="PROSITE" id="PS50846">
    <property type="entry name" value="HMA_2"/>
    <property type="match status" value="1"/>
</dbReference>
<dbReference type="FunFam" id="3.30.70.100:FF:000008">
    <property type="entry name" value="Copper transport protein ATOX1"/>
    <property type="match status" value="1"/>
</dbReference>
<dbReference type="GO" id="GO:0046872">
    <property type="term" value="F:metal ion binding"/>
    <property type="evidence" value="ECO:0007669"/>
    <property type="project" value="UniProtKB-KW"/>
</dbReference>
<keyword evidence="10" id="KW-1185">Reference proteome</keyword>
<gene>
    <name evidence="9" type="ORF">BDBG_09116</name>
</gene>
<dbReference type="Pfam" id="PF00403">
    <property type="entry name" value="HMA"/>
    <property type="match status" value="1"/>
</dbReference>
<dbReference type="RefSeq" id="XP_002620558.1">
    <property type="nucleotide sequence ID" value="XM_002620512.2"/>
</dbReference>
<sequence>MTDTQHEYKFNVTMSCGGCSGAIERVLKKLDGVKSYTVNLESQTATVLTEPSLEYDTVLATIKKTGKTVTKGEADGVQKDV</sequence>
<evidence type="ECO:0000256" key="5">
    <source>
        <dbReference type="ARBA" id="ARBA00023065"/>
    </source>
</evidence>
<dbReference type="InterPro" id="IPR036163">
    <property type="entry name" value="HMA_dom_sf"/>
</dbReference>
<dbReference type="Gene3D" id="3.30.70.100">
    <property type="match status" value="1"/>
</dbReference>
<protein>
    <recommendedName>
        <fullName evidence="8">HMA domain-containing protein</fullName>
    </recommendedName>
</protein>